<feature type="compositionally biased region" description="Polar residues" evidence="1">
    <location>
        <begin position="382"/>
        <end position="406"/>
    </location>
</feature>
<dbReference type="RefSeq" id="XP_016222381.1">
    <property type="nucleotide sequence ID" value="XM_016370088.1"/>
</dbReference>
<feature type="compositionally biased region" description="Polar residues" evidence="1">
    <location>
        <begin position="333"/>
        <end position="342"/>
    </location>
</feature>
<accession>A0A0D1Z7N6</accession>
<reference evidence="2 3" key="1">
    <citation type="submission" date="2015-01" db="EMBL/GenBank/DDBJ databases">
        <title>The Genome Sequence of Exophiala mesophila CBS40295.</title>
        <authorList>
            <consortium name="The Broad Institute Genomics Platform"/>
            <person name="Cuomo C."/>
            <person name="de Hoog S."/>
            <person name="Gorbushina A."/>
            <person name="Stielow B."/>
            <person name="Teixiera M."/>
            <person name="Abouelleil A."/>
            <person name="Chapman S.B."/>
            <person name="Priest M."/>
            <person name="Young S.K."/>
            <person name="Wortman J."/>
            <person name="Nusbaum C."/>
            <person name="Birren B."/>
        </authorList>
    </citation>
    <scope>NUCLEOTIDE SEQUENCE [LARGE SCALE GENOMIC DNA]</scope>
    <source>
        <strain evidence="2 3">CBS 40295</strain>
    </source>
</reference>
<feature type="compositionally biased region" description="Polar residues" evidence="1">
    <location>
        <begin position="200"/>
        <end position="216"/>
    </location>
</feature>
<dbReference type="OMA" id="YYDNQQW"/>
<dbReference type="GeneID" id="27323261"/>
<feature type="compositionally biased region" description="Polar residues" evidence="1">
    <location>
        <begin position="362"/>
        <end position="372"/>
    </location>
</feature>
<organism evidence="2 3">
    <name type="scientific">Exophiala mesophila</name>
    <name type="common">Black yeast-like fungus</name>
    <dbReference type="NCBI Taxonomy" id="212818"/>
    <lineage>
        <taxon>Eukaryota</taxon>
        <taxon>Fungi</taxon>
        <taxon>Dikarya</taxon>
        <taxon>Ascomycota</taxon>
        <taxon>Pezizomycotina</taxon>
        <taxon>Eurotiomycetes</taxon>
        <taxon>Chaetothyriomycetidae</taxon>
        <taxon>Chaetothyriales</taxon>
        <taxon>Herpotrichiellaceae</taxon>
        <taxon>Exophiala</taxon>
    </lineage>
</organism>
<dbReference type="EMBL" id="KN847523">
    <property type="protein sequence ID" value="KIV90807.1"/>
    <property type="molecule type" value="Genomic_DNA"/>
</dbReference>
<keyword evidence="3" id="KW-1185">Reference proteome</keyword>
<name>A0A0D1Z7N6_EXOME</name>
<feature type="region of interest" description="Disordered" evidence="1">
    <location>
        <begin position="1"/>
        <end position="67"/>
    </location>
</feature>
<sequence length="430" mass="45933">MRGQLGASIPPSPNHSQPDCYPSPRASEMSFYEPQAWQAPVRQSSWEQPPPPSRSGASSASQREDTVAFTTQFEDVDRAIDNLVKSGKIYAPGSRAMPPHTFRPGADFAHRPHHGRHPGPDFDHNRPHQGGHVQNFYASQRHQGRHNDGDSMLQAKKRMAAQRERELRNYHQEQQYNRSKHQTQNYMCQSILNSIGVLSEMSSTKSDRSMSPSTLSEEGRRDLIARQHRALYGGEGAAFVGQTPFENVSPREQQTPGSNTTPGAVRGPSPFGTGAHAEVPGSAANAGQDGRPEKAGSPSAQTAPGFGSFDSQLQSSGPKSSSPTSGEETSHSRQISKSTTAPISGAMGPIGSRPNAGAAPNQALNKRTTSPLPASLGYGFGSNDQNSDRAASSNSNTNNQKESSQPGIGAWGTGSGVWGNNKIGTTSVWG</sequence>
<dbReference type="AlphaFoldDB" id="A0A0D1Z7N6"/>
<dbReference type="STRING" id="212818.A0A0D1Z7N6"/>
<feature type="region of interest" description="Disordered" evidence="1">
    <location>
        <begin position="110"/>
        <end position="163"/>
    </location>
</feature>
<protein>
    <submittedName>
        <fullName evidence="2">Uncharacterized protein</fullName>
    </submittedName>
</protein>
<evidence type="ECO:0000256" key="1">
    <source>
        <dbReference type="SAM" id="MobiDB-lite"/>
    </source>
</evidence>
<gene>
    <name evidence="2" type="ORF">PV10_05416</name>
</gene>
<evidence type="ECO:0000313" key="2">
    <source>
        <dbReference type="EMBL" id="KIV90807.1"/>
    </source>
</evidence>
<evidence type="ECO:0000313" key="3">
    <source>
        <dbReference type="Proteomes" id="UP000054302"/>
    </source>
</evidence>
<feature type="compositionally biased region" description="Low complexity" evidence="1">
    <location>
        <begin position="311"/>
        <end position="327"/>
    </location>
</feature>
<feature type="compositionally biased region" description="Polar residues" evidence="1">
    <location>
        <begin position="247"/>
        <end position="262"/>
    </location>
</feature>
<feature type="region of interest" description="Disordered" evidence="1">
    <location>
        <begin position="247"/>
        <end position="430"/>
    </location>
</feature>
<dbReference type="VEuPathDB" id="FungiDB:PV10_05416"/>
<feature type="region of interest" description="Disordered" evidence="1">
    <location>
        <begin position="200"/>
        <end position="219"/>
    </location>
</feature>
<proteinExistence type="predicted"/>
<dbReference type="Proteomes" id="UP000054302">
    <property type="component" value="Unassembled WGS sequence"/>
</dbReference>
<dbReference type="OrthoDB" id="5401193at2759"/>